<dbReference type="InterPro" id="IPR029066">
    <property type="entry name" value="PLP-binding_barrel"/>
</dbReference>
<name>A0ABT3N2Q8_9GAMM</name>
<sequence>MSRPAKAVINLNALQHNYQLAKALANRERTNGKVLAVVKADAYGHGAVACARALSGQADGFAVACIEEALELRSTGIQQTILLLEGFFETSELNEISRHKLDIVVQNSEQLAMLEQNPQPESVRVWLKMDSGMHRAGLLPQEFRAAWMRLDALPWVSNIVMMTHLACADEPDNGYTQHQLEVFEQHTLGLPGERSIANSAGLVDYPRARAEWNRPGLLLYGASPFEAAHSIEQQLQPVMALYSAIIGIKNIPAGSPVGYGSTWTSQRPTRQGVVAIGYADGYPRHVQNGTPVLVNGKRVPVIGRVSMDMLTIDLTDVPQARLGDSVVLWGKDLPAAEIARYASTIPYQLFCNLNRVPVEYALSSIAVGA</sequence>
<dbReference type="Pfam" id="PF01168">
    <property type="entry name" value="Ala_racemase_N"/>
    <property type="match status" value="1"/>
</dbReference>
<dbReference type="GO" id="GO:0008784">
    <property type="term" value="F:alanine racemase activity"/>
    <property type="evidence" value="ECO:0007669"/>
    <property type="project" value="UniProtKB-EC"/>
</dbReference>
<feature type="binding site" evidence="4">
    <location>
        <position position="135"/>
    </location>
    <ligand>
        <name>substrate</name>
    </ligand>
</feature>
<dbReference type="EC" id="5.1.1.1" evidence="4"/>
<evidence type="ECO:0000259" key="5">
    <source>
        <dbReference type="SMART" id="SM01005"/>
    </source>
</evidence>
<dbReference type="RefSeq" id="WP_262565250.1">
    <property type="nucleotide sequence ID" value="NZ_JAPFCC010000001.1"/>
</dbReference>
<keyword evidence="3 4" id="KW-0413">Isomerase</keyword>
<comment type="function">
    <text evidence="4">Catalyzes the interconversion of L-alanine and D-alanine. May also act on other amino acids.</text>
</comment>
<dbReference type="SMART" id="SM01005">
    <property type="entry name" value="Ala_racemase_C"/>
    <property type="match status" value="1"/>
</dbReference>
<accession>A0ABT3N2Q8</accession>
<feature type="binding site" evidence="4">
    <location>
        <position position="307"/>
    </location>
    <ligand>
        <name>substrate</name>
    </ligand>
</feature>
<reference evidence="6 7" key="1">
    <citation type="submission" date="2022-10" db="EMBL/GenBank/DDBJ databases">
        <title>High-quality genome sequences of two octocoral-associated bacteria, Endozoicomonas euniceicola EF212 and Endozoicomonas gorgoniicola PS125.</title>
        <authorList>
            <person name="Chiou Y.-J."/>
            <person name="Chen Y.-H."/>
        </authorList>
    </citation>
    <scope>NUCLEOTIDE SEQUENCE [LARGE SCALE GENOMIC DNA]</scope>
    <source>
        <strain evidence="6 7">PS125</strain>
    </source>
</reference>
<dbReference type="Proteomes" id="UP001209854">
    <property type="component" value="Unassembled WGS sequence"/>
</dbReference>
<dbReference type="PANTHER" id="PTHR30511:SF0">
    <property type="entry name" value="ALANINE RACEMASE, CATABOLIC-RELATED"/>
    <property type="match status" value="1"/>
</dbReference>
<dbReference type="InterPro" id="IPR000821">
    <property type="entry name" value="Ala_racemase"/>
</dbReference>
<evidence type="ECO:0000313" key="6">
    <source>
        <dbReference type="EMBL" id="MCW7555494.1"/>
    </source>
</evidence>
<dbReference type="Pfam" id="PF00842">
    <property type="entry name" value="Ala_racemase_C"/>
    <property type="match status" value="1"/>
</dbReference>
<dbReference type="SUPFAM" id="SSF51419">
    <property type="entry name" value="PLP-binding barrel"/>
    <property type="match status" value="1"/>
</dbReference>
<feature type="active site" description="Proton acceptor; specific for D-alanine" evidence="4">
    <location>
        <position position="39"/>
    </location>
</feature>
<feature type="modified residue" description="N6-(pyridoxal phosphate)lysine" evidence="4">
    <location>
        <position position="39"/>
    </location>
</feature>
<dbReference type="CDD" id="cd06827">
    <property type="entry name" value="PLPDE_III_AR_proteobact"/>
    <property type="match status" value="1"/>
</dbReference>
<proteinExistence type="inferred from homology"/>
<dbReference type="PROSITE" id="PS00395">
    <property type="entry name" value="ALANINE_RACEMASE"/>
    <property type="match status" value="1"/>
</dbReference>
<keyword evidence="7" id="KW-1185">Reference proteome</keyword>
<feature type="domain" description="Alanine racemase C-terminal" evidence="5">
    <location>
        <begin position="238"/>
        <end position="361"/>
    </location>
</feature>
<dbReference type="Gene3D" id="2.40.37.10">
    <property type="entry name" value="Lyase, Ornithine Decarboxylase, Chain A, domain 1"/>
    <property type="match status" value="1"/>
</dbReference>
<dbReference type="InterPro" id="IPR001608">
    <property type="entry name" value="Ala_racemase_N"/>
</dbReference>
<comment type="similarity">
    <text evidence="4">Belongs to the alanine racemase family.</text>
</comment>
<dbReference type="InterPro" id="IPR009006">
    <property type="entry name" value="Ala_racemase/Decarboxylase_C"/>
</dbReference>
<dbReference type="InterPro" id="IPR011079">
    <property type="entry name" value="Ala_racemase_C"/>
</dbReference>
<gene>
    <name evidence="6" type="primary">alr</name>
    <name evidence="6" type="ORF">NX722_23290</name>
</gene>
<evidence type="ECO:0000313" key="7">
    <source>
        <dbReference type="Proteomes" id="UP001209854"/>
    </source>
</evidence>
<dbReference type="NCBIfam" id="TIGR00492">
    <property type="entry name" value="alr"/>
    <property type="match status" value="1"/>
</dbReference>
<comment type="cofactor">
    <cofactor evidence="1 4">
        <name>pyridoxal 5'-phosphate</name>
        <dbReference type="ChEBI" id="CHEBI:597326"/>
    </cofactor>
</comment>
<comment type="caution">
    <text evidence="6">The sequence shown here is derived from an EMBL/GenBank/DDBJ whole genome shotgun (WGS) entry which is preliminary data.</text>
</comment>
<evidence type="ECO:0000256" key="4">
    <source>
        <dbReference type="HAMAP-Rule" id="MF_01201"/>
    </source>
</evidence>
<evidence type="ECO:0000256" key="3">
    <source>
        <dbReference type="ARBA" id="ARBA00023235"/>
    </source>
</evidence>
<dbReference type="InterPro" id="IPR020622">
    <property type="entry name" value="Ala_racemase_pyridoxalP-BS"/>
</dbReference>
<dbReference type="HAMAP" id="MF_01201">
    <property type="entry name" value="Ala_racemase"/>
    <property type="match status" value="1"/>
</dbReference>
<dbReference type="SUPFAM" id="SSF50621">
    <property type="entry name" value="Alanine racemase C-terminal domain-like"/>
    <property type="match status" value="1"/>
</dbReference>
<keyword evidence="2 4" id="KW-0663">Pyridoxal phosphate</keyword>
<evidence type="ECO:0000256" key="2">
    <source>
        <dbReference type="ARBA" id="ARBA00022898"/>
    </source>
</evidence>
<organism evidence="6 7">
    <name type="scientific">Endozoicomonas gorgoniicola</name>
    <dbReference type="NCBI Taxonomy" id="1234144"/>
    <lineage>
        <taxon>Bacteria</taxon>
        <taxon>Pseudomonadati</taxon>
        <taxon>Pseudomonadota</taxon>
        <taxon>Gammaproteobacteria</taxon>
        <taxon>Oceanospirillales</taxon>
        <taxon>Endozoicomonadaceae</taxon>
        <taxon>Endozoicomonas</taxon>
    </lineage>
</organism>
<protein>
    <recommendedName>
        <fullName evidence="4">Alanine racemase</fullName>
        <ecNumber evidence="4">5.1.1.1</ecNumber>
    </recommendedName>
</protein>
<dbReference type="PRINTS" id="PR00992">
    <property type="entry name" value="ALARACEMASE"/>
</dbReference>
<feature type="active site" description="Proton acceptor; specific for L-alanine" evidence="4">
    <location>
        <position position="259"/>
    </location>
</feature>
<dbReference type="EMBL" id="JAPFCC010000001">
    <property type="protein sequence ID" value="MCW7555494.1"/>
    <property type="molecule type" value="Genomic_DNA"/>
</dbReference>
<comment type="catalytic activity">
    <reaction evidence="4">
        <text>L-alanine = D-alanine</text>
        <dbReference type="Rhea" id="RHEA:20249"/>
        <dbReference type="ChEBI" id="CHEBI:57416"/>
        <dbReference type="ChEBI" id="CHEBI:57972"/>
        <dbReference type="EC" id="5.1.1.1"/>
    </reaction>
</comment>
<dbReference type="Gene3D" id="3.20.20.10">
    <property type="entry name" value="Alanine racemase"/>
    <property type="match status" value="1"/>
</dbReference>
<dbReference type="PANTHER" id="PTHR30511">
    <property type="entry name" value="ALANINE RACEMASE"/>
    <property type="match status" value="1"/>
</dbReference>
<comment type="pathway">
    <text evidence="4">Amino-acid biosynthesis; D-alanine biosynthesis; D-alanine from L-alanine: step 1/1.</text>
</comment>
<evidence type="ECO:0000256" key="1">
    <source>
        <dbReference type="ARBA" id="ARBA00001933"/>
    </source>
</evidence>